<reference evidence="2" key="1">
    <citation type="journal article" date="2019" name="Int. J. Syst. Evol. Microbiol.">
        <title>The Global Catalogue of Microorganisms (GCM) 10K type strain sequencing project: providing services to taxonomists for standard genome sequencing and annotation.</title>
        <authorList>
            <consortium name="The Broad Institute Genomics Platform"/>
            <consortium name="The Broad Institute Genome Sequencing Center for Infectious Disease"/>
            <person name="Wu L."/>
            <person name="Ma J."/>
        </authorList>
    </citation>
    <scope>NUCLEOTIDE SEQUENCE [LARGE SCALE GENOMIC DNA]</scope>
    <source>
        <strain evidence="2">JCM 16601</strain>
    </source>
</reference>
<gene>
    <name evidence="1" type="ORF">GCM10022210_34160</name>
</gene>
<comment type="caution">
    <text evidence="1">The sequence shown here is derived from an EMBL/GenBank/DDBJ whole genome shotgun (WGS) entry which is preliminary data.</text>
</comment>
<evidence type="ECO:0000313" key="1">
    <source>
        <dbReference type="EMBL" id="GAA3980149.1"/>
    </source>
</evidence>
<sequence length="66" mass="7460">MAIRGNGFEWYLVFSDVTGNLTGFAAVKQVMEAIKHSVNKRLSITINEFDLNIAFKFYQPVCCPSK</sequence>
<name>A0ABP7QD63_9SPHI</name>
<proteinExistence type="predicted"/>
<keyword evidence="2" id="KW-1185">Reference proteome</keyword>
<organism evidence="1 2">
    <name type="scientific">Mucilaginibacter dorajii</name>
    <dbReference type="NCBI Taxonomy" id="692994"/>
    <lineage>
        <taxon>Bacteria</taxon>
        <taxon>Pseudomonadati</taxon>
        <taxon>Bacteroidota</taxon>
        <taxon>Sphingobacteriia</taxon>
        <taxon>Sphingobacteriales</taxon>
        <taxon>Sphingobacteriaceae</taxon>
        <taxon>Mucilaginibacter</taxon>
    </lineage>
</organism>
<dbReference type="EMBL" id="BAAAZC010000025">
    <property type="protein sequence ID" value="GAA3980149.1"/>
    <property type="molecule type" value="Genomic_DNA"/>
</dbReference>
<accession>A0ABP7QD63</accession>
<evidence type="ECO:0000313" key="2">
    <source>
        <dbReference type="Proteomes" id="UP001500742"/>
    </source>
</evidence>
<dbReference type="Proteomes" id="UP001500742">
    <property type="component" value="Unassembled WGS sequence"/>
</dbReference>
<protein>
    <submittedName>
        <fullName evidence="1">Uncharacterized protein</fullName>
    </submittedName>
</protein>